<dbReference type="AlphaFoldDB" id="A0A8H8BT45"/>
<organism evidence="2 3">
    <name type="scientific">Cadophora malorum</name>
    <dbReference type="NCBI Taxonomy" id="108018"/>
    <lineage>
        <taxon>Eukaryota</taxon>
        <taxon>Fungi</taxon>
        <taxon>Dikarya</taxon>
        <taxon>Ascomycota</taxon>
        <taxon>Pezizomycotina</taxon>
        <taxon>Leotiomycetes</taxon>
        <taxon>Helotiales</taxon>
        <taxon>Ploettnerulaceae</taxon>
        <taxon>Cadophora</taxon>
    </lineage>
</organism>
<name>A0A8H8BT45_9HELO</name>
<feature type="compositionally biased region" description="Basic and acidic residues" evidence="1">
    <location>
        <begin position="258"/>
        <end position="270"/>
    </location>
</feature>
<protein>
    <submittedName>
        <fullName evidence="2">Uncharacterized protein</fullName>
    </submittedName>
</protein>
<proteinExistence type="predicted"/>
<keyword evidence="3" id="KW-1185">Reference proteome</keyword>
<evidence type="ECO:0000256" key="1">
    <source>
        <dbReference type="SAM" id="MobiDB-lite"/>
    </source>
</evidence>
<dbReference type="Proteomes" id="UP000664132">
    <property type="component" value="Unassembled WGS sequence"/>
</dbReference>
<reference evidence="2" key="1">
    <citation type="submission" date="2021-02" db="EMBL/GenBank/DDBJ databases">
        <title>Genome sequence Cadophora malorum strain M34.</title>
        <authorList>
            <person name="Stefanovic E."/>
            <person name="Vu D."/>
            <person name="Scully C."/>
            <person name="Dijksterhuis J."/>
            <person name="Roader J."/>
            <person name="Houbraken J."/>
        </authorList>
    </citation>
    <scope>NUCLEOTIDE SEQUENCE</scope>
    <source>
        <strain evidence="2">M34</strain>
    </source>
</reference>
<feature type="compositionally biased region" description="Polar residues" evidence="1">
    <location>
        <begin position="10"/>
        <end position="43"/>
    </location>
</feature>
<feature type="region of interest" description="Disordered" evidence="1">
    <location>
        <begin position="258"/>
        <end position="287"/>
    </location>
</feature>
<gene>
    <name evidence="2" type="ORF">IFR04_004209</name>
</gene>
<evidence type="ECO:0000313" key="3">
    <source>
        <dbReference type="Proteomes" id="UP000664132"/>
    </source>
</evidence>
<feature type="region of interest" description="Disordered" evidence="1">
    <location>
        <begin position="79"/>
        <end position="101"/>
    </location>
</feature>
<comment type="caution">
    <text evidence="2">The sequence shown here is derived from an EMBL/GenBank/DDBJ whole genome shotgun (WGS) entry which is preliminary data.</text>
</comment>
<sequence>MSVANIAHQVRSSQPSRDAQSQARQLSRSETSVPTSDNESPNQKEVWRSRWQSTKTVAAPPWNLVVSVPWASRPPCPERWTAGPRHAPVPAVPRLRSPPPPAPPGTYEKFLRGHNDLTAPARADISADNGEICNRPGGQAEVMKEGSKAPKYPWHIELQPRAAFLPGTAMGRRVKRALQALENAGFSDVTDFLTTLYTHKFTADTECSAIQAKEWEHGIPRTLRKISEHSLAEYRRPYDMKSYRKAVTDTAKQVYKKELTRFNMRPDNRSSNKHGKKDGGSASERPWLQMRAEDADAGFLGTDVIEQTQLEMEMGIPYLWGLFADLASSKTRSTEIFHAPTLALSMLSYTAKESLRKVQTVIGVCLYSNSVPNHVISMLQTFGLSVGKEFLKLLMDTLAAKQVARLKANEAGLEQDVLEKALERPLFVRYTREEDSHWQKATGRRDVFVATLVGGANVEFRKEYRNKLDLMDPTILDVTKIRTRARSVPVDSCSEPLPEGVATGW</sequence>
<evidence type="ECO:0000313" key="2">
    <source>
        <dbReference type="EMBL" id="KAG4422588.1"/>
    </source>
</evidence>
<feature type="region of interest" description="Disordered" evidence="1">
    <location>
        <begin position="1"/>
        <end position="52"/>
    </location>
</feature>
<dbReference type="EMBL" id="JAFJYH010000046">
    <property type="protein sequence ID" value="KAG4422588.1"/>
    <property type="molecule type" value="Genomic_DNA"/>
</dbReference>
<accession>A0A8H8BT45</accession>